<keyword evidence="10" id="KW-1185">Reference proteome</keyword>
<feature type="transmembrane region" description="Helical" evidence="7">
    <location>
        <begin position="102"/>
        <end position="122"/>
    </location>
</feature>
<proteinExistence type="inferred from homology"/>
<dbReference type="RefSeq" id="WP_244505089.1">
    <property type="nucleotide sequence ID" value="NZ_FNCS01000011.1"/>
</dbReference>
<evidence type="ECO:0000313" key="10">
    <source>
        <dbReference type="Proteomes" id="UP000199495"/>
    </source>
</evidence>
<feature type="transmembrane region" description="Helical" evidence="7">
    <location>
        <begin position="245"/>
        <end position="270"/>
    </location>
</feature>
<feature type="domain" description="ABC transmembrane type-1" evidence="8">
    <location>
        <begin position="98"/>
        <end position="309"/>
    </location>
</feature>
<evidence type="ECO:0000256" key="2">
    <source>
        <dbReference type="ARBA" id="ARBA00022448"/>
    </source>
</evidence>
<feature type="transmembrane region" description="Helical" evidence="7">
    <location>
        <begin position="12"/>
        <end position="32"/>
    </location>
</feature>
<accession>A0A1G7XYJ0</accession>
<evidence type="ECO:0000256" key="5">
    <source>
        <dbReference type="ARBA" id="ARBA00022989"/>
    </source>
</evidence>
<dbReference type="Pfam" id="PF19300">
    <property type="entry name" value="BPD_transp_1_N"/>
    <property type="match status" value="1"/>
</dbReference>
<dbReference type="PANTHER" id="PTHR43163">
    <property type="entry name" value="DIPEPTIDE TRANSPORT SYSTEM PERMEASE PROTEIN DPPB-RELATED"/>
    <property type="match status" value="1"/>
</dbReference>
<evidence type="ECO:0000256" key="6">
    <source>
        <dbReference type="ARBA" id="ARBA00023136"/>
    </source>
</evidence>
<dbReference type="STRING" id="440168.SAMN04487974_11174"/>
<dbReference type="Gene3D" id="1.10.3720.10">
    <property type="entry name" value="MetI-like"/>
    <property type="match status" value="1"/>
</dbReference>
<keyword evidence="2 7" id="KW-0813">Transport</keyword>
<dbReference type="SUPFAM" id="SSF161098">
    <property type="entry name" value="MetI-like"/>
    <property type="match status" value="1"/>
</dbReference>
<dbReference type="InterPro" id="IPR000515">
    <property type="entry name" value="MetI-like"/>
</dbReference>
<dbReference type="EMBL" id="FNCS01000011">
    <property type="protein sequence ID" value="SDG89096.1"/>
    <property type="molecule type" value="Genomic_DNA"/>
</dbReference>
<feature type="transmembrane region" description="Helical" evidence="7">
    <location>
        <begin position="186"/>
        <end position="205"/>
    </location>
</feature>
<keyword evidence="3" id="KW-1003">Cell membrane</keyword>
<dbReference type="InterPro" id="IPR045621">
    <property type="entry name" value="BPD_transp_1_N"/>
</dbReference>
<dbReference type="InterPro" id="IPR035906">
    <property type="entry name" value="MetI-like_sf"/>
</dbReference>
<sequence>MSLGLFLLKRIAYATPLLVGAIVLIFVLVRLAPGNPVDYIIGEMGADPVVVARLMADMGLDQPVYVQLYRYVLQVLTGDLGHSFVSNAPVIDLILDRLPATLLLMVSQLVLSILIGVWLGVLSARKPGSSLDNAITIFSLATFAIPVFWLGQMLILTAGYYLHWFPIQGMVNFRAGYTGWEHVVDVAYHMVLPVTAMTLLNLALIQRLTRASMIEVLGQDYVKVARAKGLTEGAVLVRHALRNGLLPVVTVIGLEFRSLIAGAVLTETVFAWPGLGRLTFDAIGTRDYPLLMGMFIFMCALVIIGNLITDLLYALLDPRIRYS</sequence>
<organism evidence="9 10">
    <name type="scientific">Pelagibacterium luteolum</name>
    <dbReference type="NCBI Taxonomy" id="440168"/>
    <lineage>
        <taxon>Bacteria</taxon>
        <taxon>Pseudomonadati</taxon>
        <taxon>Pseudomonadota</taxon>
        <taxon>Alphaproteobacteria</taxon>
        <taxon>Hyphomicrobiales</taxon>
        <taxon>Devosiaceae</taxon>
        <taxon>Pelagibacterium</taxon>
    </lineage>
</organism>
<evidence type="ECO:0000256" key="7">
    <source>
        <dbReference type="RuleBase" id="RU363032"/>
    </source>
</evidence>
<dbReference type="Proteomes" id="UP000199495">
    <property type="component" value="Unassembled WGS sequence"/>
</dbReference>
<evidence type="ECO:0000256" key="4">
    <source>
        <dbReference type="ARBA" id="ARBA00022692"/>
    </source>
</evidence>
<keyword evidence="6 7" id="KW-0472">Membrane</keyword>
<protein>
    <submittedName>
        <fullName evidence="9">Peptide/nickel transport system permease protein</fullName>
    </submittedName>
</protein>
<name>A0A1G7XYJ0_9HYPH</name>
<evidence type="ECO:0000256" key="3">
    <source>
        <dbReference type="ARBA" id="ARBA00022475"/>
    </source>
</evidence>
<comment type="similarity">
    <text evidence="7">Belongs to the binding-protein-dependent transport system permease family.</text>
</comment>
<evidence type="ECO:0000313" key="9">
    <source>
        <dbReference type="EMBL" id="SDG89096.1"/>
    </source>
</evidence>
<reference evidence="9 10" key="1">
    <citation type="submission" date="2016-10" db="EMBL/GenBank/DDBJ databases">
        <authorList>
            <person name="de Groot N.N."/>
        </authorList>
    </citation>
    <scope>NUCLEOTIDE SEQUENCE [LARGE SCALE GENOMIC DNA]</scope>
    <source>
        <strain evidence="9 10">CGMCC 1.10267</strain>
    </source>
</reference>
<gene>
    <name evidence="9" type="ORF">SAMN04487974_11174</name>
</gene>
<dbReference type="PROSITE" id="PS50928">
    <property type="entry name" value="ABC_TM1"/>
    <property type="match status" value="1"/>
</dbReference>
<feature type="transmembrane region" description="Helical" evidence="7">
    <location>
        <begin position="290"/>
        <end position="316"/>
    </location>
</feature>
<evidence type="ECO:0000259" key="8">
    <source>
        <dbReference type="PROSITE" id="PS50928"/>
    </source>
</evidence>
<feature type="transmembrane region" description="Helical" evidence="7">
    <location>
        <begin position="134"/>
        <end position="162"/>
    </location>
</feature>
<comment type="subcellular location">
    <subcellularLocation>
        <location evidence="1 7">Cell membrane</location>
        <topology evidence="1 7">Multi-pass membrane protein</topology>
    </subcellularLocation>
</comment>
<dbReference type="GO" id="GO:0005886">
    <property type="term" value="C:plasma membrane"/>
    <property type="evidence" value="ECO:0007669"/>
    <property type="project" value="UniProtKB-SubCell"/>
</dbReference>
<evidence type="ECO:0000256" key="1">
    <source>
        <dbReference type="ARBA" id="ARBA00004651"/>
    </source>
</evidence>
<dbReference type="CDD" id="cd06261">
    <property type="entry name" value="TM_PBP2"/>
    <property type="match status" value="1"/>
</dbReference>
<dbReference type="GO" id="GO:0055085">
    <property type="term" value="P:transmembrane transport"/>
    <property type="evidence" value="ECO:0007669"/>
    <property type="project" value="InterPro"/>
</dbReference>
<dbReference type="AlphaFoldDB" id="A0A1G7XYJ0"/>
<keyword evidence="4 7" id="KW-0812">Transmembrane</keyword>
<dbReference type="Pfam" id="PF00528">
    <property type="entry name" value="BPD_transp_1"/>
    <property type="match status" value="1"/>
</dbReference>
<keyword evidence="5 7" id="KW-1133">Transmembrane helix</keyword>
<dbReference type="PANTHER" id="PTHR43163:SF9">
    <property type="entry name" value="ABC TRANSPORTER PERMEASE PROTEIN"/>
    <property type="match status" value="1"/>
</dbReference>